<dbReference type="GO" id="GO:0006508">
    <property type="term" value="P:proteolysis"/>
    <property type="evidence" value="ECO:0007669"/>
    <property type="project" value="InterPro"/>
</dbReference>
<sequence>MVLIGYNTPQGVQHRCGGTLINHKYVLTAAHCVTNLKGLTLRSVRLGEHDLSSEMDCAEDRGCSAAAKDIPIKRYVRHPDFREKELRNDIALIELAERAEFTKSIQPICLPTGEEEIRRNLDGETAVIGGWGATENGTYSDVLKMAEIRVKPYEECLTMYRGIIPISQTQICAGGDGGKDSCSGDSGGPLKTRYINERDEVVYVQHGIVSFGPRKCGTNGRPGVYTRVSSYIDWIMSVMGL</sequence>
<dbReference type="InterPro" id="IPR018114">
    <property type="entry name" value="TRYPSIN_HIS"/>
</dbReference>
<keyword evidence="3" id="KW-0325">Glycoprotein</keyword>
<dbReference type="InterPro" id="IPR001314">
    <property type="entry name" value="Peptidase_S1A"/>
</dbReference>
<gene>
    <name evidence="6" type="ORF">PYX00_001763</name>
</gene>
<dbReference type="InterPro" id="IPR001254">
    <property type="entry name" value="Trypsin_dom"/>
</dbReference>
<keyword evidence="1" id="KW-0732">Signal</keyword>
<comment type="similarity">
    <text evidence="4">Belongs to the peptidase S1 family. CLIP subfamily.</text>
</comment>
<dbReference type="SMART" id="SM00020">
    <property type="entry name" value="Tryp_SPc"/>
    <property type="match status" value="1"/>
</dbReference>
<comment type="caution">
    <text evidence="6">The sequence shown here is derived from an EMBL/GenBank/DDBJ whole genome shotgun (WGS) entry which is preliminary data.</text>
</comment>
<evidence type="ECO:0000313" key="6">
    <source>
        <dbReference type="EMBL" id="KAL0280492.1"/>
    </source>
</evidence>
<dbReference type="FunFam" id="2.40.10.10:FF:000028">
    <property type="entry name" value="Serine protease easter"/>
    <property type="match status" value="1"/>
</dbReference>
<evidence type="ECO:0000256" key="2">
    <source>
        <dbReference type="ARBA" id="ARBA00023157"/>
    </source>
</evidence>
<feature type="domain" description="Peptidase S1" evidence="5">
    <location>
        <begin position="1"/>
        <end position="240"/>
    </location>
</feature>
<proteinExistence type="inferred from homology"/>
<name>A0AAW2IFF1_9NEOP</name>
<dbReference type="PRINTS" id="PR00722">
    <property type="entry name" value="CHYMOTRYPSIN"/>
</dbReference>
<evidence type="ECO:0000256" key="4">
    <source>
        <dbReference type="ARBA" id="ARBA00024195"/>
    </source>
</evidence>
<dbReference type="PROSITE" id="PS50240">
    <property type="entry name" value="TRYPSIN_DOM"/>
    <property type="match status" value="1"/>
</dbReference>
<dbReference type="CDD" id="cd00190">
    <property type="entry name" value="Tryp_SPc"/>
    <property type="match status" value="1"/>
</dbReference>
<protein>
    <recommendedName>
        <fullName evidence="5">Peptidase S1 domain-containing protein</fullName>
    </recommendedName>
</protein>
<dbReference type="SUPFAM" id="SSF50494">
    <property type="entry name" value="Trypsin-like serine proteases"/>
    <property type="match status" value="1"/>
</dbReference>
<evidence type="ECO:0000256" key="1">
    <source>
        <dbReference type="ARBA" id="ARBA00022729"/>
    </source>
</evidence>
<dbReference type="AlphaFoldDB" id="A0AAW2IFF1"/>
<dbReference type="Pfam" id="PF00089">
    <property type="entry name" value="Trypsin"/>
    <property type="match status" value="1"/>
</dbReference>
<dbReference type="InterPro" id="IPR051487">
    <property type="entry name" value="Ser/Thr_Proteases_Immune/Dev"/>
</dbReference>
<dbReference type="GO" id="GO:0004252">
    <property type="term" value="F:serine-type endopeptidase activity"/>
    <property type="evidence" value="ECO:0007669"/>
    <property type="project" value="InterPro"/>
</dbReference>
<dbReference type="PROSITE" id="PS00134">
    <property type="entry name" value="TRYPSIN_HIS"/>
    <property type="match status" value="1"/>
</dbReference>
<dbReference type="InterPro" id="IPR009003">
    <property type="entry name" value="Peptidase_S1_PA"/>
</dbReference>
<accession>A0AAW2IFF1</accession>
<dbReference type="EMBL" id="JARGDH010000001">
    <property type="protein sequence ID" value="KAL0280492.1"/>
    <property type="molecule type" value="Genomic_DNA"/>
</dbReference>
<dbReference type="PANTHER" id="PTHR24256">
    <property type="entry name" value="TRYPTASE-RELATED"/>
    <property type="match status" value="1"/>
</dbReference>
<organism evidence="6">
    <name type="scientific">Menopon gallinae</name>
    <name type="common">poultry shaft louse</name>
    <dbReference type="NCBI Taxonomy" id="328185"/>
    <lineage>
        <taxon>Eukaryota</taxon>
        <taxon>Metazoa</taxon>
        <taxon>Ecdysozoa</taxon>
        <taxon>Arthropoda</taxon>
        <taxon>Hexapoda</taxon>
        <taxon>Insecta</taxon>
        <taxon>Pterygota</taxon>
        <taxon>Neoptera</taxon>
        <taxon>Paraneoptera</taxon>
        <taxon>Psocodea</taxon>
        <taxon>Troctomorpha</taxon>
        <taxon>Phthiraptera</taxon>
        <taxon>Amblycera</taxon>
        <taxon>Menoponidae</taxon>
        <taxon>Menopon</taxon>
    </lineage>
</organism>
<dbReference type="InterPro" id="IPR043504">
    <property type="entry name" value="Peptidase_S1_PA_chymotrypsin"/>
</dbReference>
<reference evidence="6" key="1">
    <citation type="journal article" date="2024" name="Gigascience">
        <title>Chromosome-level genome of the poultry shaft louse Menopon gallinae provides insight into the host-switching and adaptive evolution of parasitic lice.</title>
        <authorList>
            <person name="Xu Y."/>
            <person name="Ma L."/>
            <person name="Liu S."/>
            <person name="Liang Y."/>
            <person name="Liu Q."/>
            <person name="He Z."/>
            <person name="Tian L."/>
            <person name="Duan Y."/>
            <person name="Cai W."/>
            <person name="Li H."/>
            <person name="Song F."/>
        </authorList>
    </citation>
    <scope>NUCLEOTIDE SEQUENCE</scope>
    <source>
        <strain evidence="6">Cailab_2023a</strain>
    </source>
</reference>
<evidence type="ECO:0000259" key="5">
    <source>
        <dbReference type="PROSITE" id="PS50240"/>
    </source>
</evidence>
<keyword evidence="2" id="KW-1015">Disulfide bond</keyword>
<dbReference type="Gene3D" id="2.40.10.10">
    <property type="entry name" value="Trypsin-like serine proteases"/>
    <property type="match status" value="2"/>
</dbReference>
<evidence type="ECO:0000256" key="3">
    <source>
        <dbReference type="ARBA" id="ARBA00023180"/>
    </source>
</evidence>